<accession>A0AAE4TJ04</accession>
<dbReference type="Proteomes" id="UP001186118">
    <property type="component" value="Unassembled WGS sequence"/>
</dbReference>
<protein>
    <recommendedName>
        <fullName evidence="3">Replicase domain protein</fullName>
    </recommendedName>
</protein>
<gene>
    <name evidence="1" type="ORF">KB584_04440</name>
</gene>
<reference evidence="1" key="1">
    <citation type="submission" date="2021-04" db="EMBL/GenBank/DDBJ databases">
        <title>Draft genomes of 20 S. canis strains.</title>
        <authorList>
            <person name="Pagnossin D."/>
            <person name="Weir W."/>
            <person name="Smith A."/>
            <person name="Ure R."/>
            <person name="Oravcova K."/>
        </authorList>
    </citation>
    <scope>NUCLEOTIDE SEQUENCE</scope>
    <source>
        <strain evidence="1">284</strain>
    </source>
</reference>
<dbReference type="AlphaFoldDB" id="A0AAE4TJ04"/>
<name>A0AAE4TJ04_STRCB</name>
<proteinExistence type="predicted"/>
<sequence length="173" mass="20017">MTKIIGFGRAIGKTTMAILESYATGHYIVCANNVVAKHTFQFATQLGYSIPYPLSVMNKQNMMTLTELQNHQEGIIIDNVENVLEVLFGCPIKTITFNSRDLDFAEDRYIEELSEIKKELNACYKEKIADQQEIEKLKDKCVDMLQAIADYEWDNMYRADRFAKANTRRWRAK</sequence>
<dbReference type="EMBL" id="JAGQEX010000007">
    <property type="protein sequence ID" value="MDV5976714.1"/>
    <property type="molecule type" value="Genomic_DNA"/>
</dbReference>
<evidence type="ECO:0008006" key="3">
    <source>
        <dbReference type="Google" id="ProtNLM"/>
    </source>
</evidence>
<evidence type="ECO:0000313" key="2">
    <source>
        <dbReference type="Proteomes" id="UP001186118"/>
    </source>
</evidence>
<evidence type="ECO:0000313" key="1">
    <source>
        <dbReference type="EMBL" id="MDV5976714.1"/>
    </source>
</evidence>
<dbReference type="RefSeq" id="WP_071127076.1">
    <property type="nucleotide sequence ID" value="NZ_JAGQEX010000007.1"/>
</dbReference>
<comment type="caution">
    <text evidence="1">The sequence shown here is derived from an EMBL/GenBank/DDBJ whole genome shotgun (WGS) entry which is preliminary data.</text>
</comment>
<organism evidence="1 2">
    <name type="scientific">Streptococcus canis</name>
    <dbReference type="NCBI Taxonomy" id="1329"/>
    <lineage>
        <taxon>Bacteria</taxon>
        <taxon>Bacillati</taxon>
        <taxon>Bacillota</taxon>
        <taxon>Bacilli</taxon>
        <taxon>Lactobacillales</taxon>
        <taxon>Streptococcaceae</taxon>
        <taxon>Streptococcus</taxon>
    </lineage>
</organism>